<protein>
    <recommendedName>
        <fullName evidence="4">Flagellar protein FliL</fullName>
    </recommendedName>
</protein>
<organism evidence="2 3">
    <name type="scientific">Roseicitreum antarcticum</name>
    <dbReference type="NCBI Taxonomy" id="564137"/>
    <lineage>
        <taxon>Bacteria</taxon>
        <taxon>Pseudomonadati</taxon>
        <taxon>Pseudomonadota</taxon>
        <taxon>Alphaproteobacteria</taxon>
        <taxon>Rhodobacterales</taxon>
        <taxon>Paracoccaceae</taxon>
        <taxon>Roseicitreum</taxon>
    </lineage>
</organism>
<dbReference type="RefSeq" id="WP_092889715.1">
    <property type="nucleotide sequence ID" value="NZ_CP061498.1"/>
</dbReference>
<dbReference type="Proteomes" id="UP000198539">
    <property type="component" value="Unassembled WGS sequence"/>
</dbReference>
<evidence type="ECO:0000313" key="2">
    <source>
        <dbReference type="EMBL" id="SDX23953.1"/>
    </source>
</evidence>
<gene>
    <name evidence="2" type="ORF">SAMN04488238_106181</name>
</gene>
<dbReference type="AlphaFoldDB" id="A0A1H3A2W3"/>
<feature type="compositionally biased region" description="Low complexity" evidence="1">
    <location>
        <begin position="35"/>
        <end position="68"/>
    </location>
</feature>
<name>A0A1H3A2W3_9RHOB</name>
<dbReference type="OrthoDB" id="7864548at2"/>
<evidence type="ECO:0008006" key="4">
    <source>
        <dbReference type="Google" id="ProtNLM"/>
    </source>
</evidence>
<proteinExistence type="predicted"/>
<dbReference type="EMBL" id="FNOM01000006">
    <property type="protein sequence ID" value="SDX23953.1"/>
    <property type="molecule type" value="Genomic_DNA"/>
</dbReference>
<evidence type="ECO:0000313" key="3">
    <source>
        <dbReference type="Proteomes" id="UP000198539"/>
    </source>
</evidence>
<accession>A0A1H3A2W3</accession>
<sequence>MAKLLPILIVLLGLFGGVGAGFALKPPAVSADAAGETAEGASGAAPGEAQPSAQPDAQSDAQPGARASPPAPQAPLPPLEARELAVLANQFFVPVIEEDKVVAMVALSLTLEVVLEYADTALLHEPRLRDAFLQVMFDHANIGGFDGVYTAQRNMTALRTALRETGQRLLGSALIDVLITEIVRQET</sequence>
<dbReference type="STRING" id="564137.SAMN04488238_106181"/>
<reference evidence="2 3" key="1">
    <citation type="submission" date="2016-10" db="EMBL/GenBank/DDBJ databases">
        <authorList>
            <person name="de Groot N.N."/>
        </authorList>
    </citation>
    <scope>NUCLEOTIDE SEQUENCE [LARGE SCALE GENOMIC DNA]</scope>
    <source>
        <strain evidence="2 3">CGMCC 1.8894</strain>
    </source>
</reference>
<keyword evidence="3" id="KW-1185">Reference proteome</keyword>
<feature type="region of interest" description="Disordered" evidence="1">
    <location>
        <begin position="35"/>
        <end position="75"/>
    </location>
</feature>
<evidence type="ECO:0000256" key="1">
    <source>
        <dbReference type="SAM" id="MobiDB-lite"/>
    </source>
</evidence>